<dbReference type="Gene3D" id="4.10.1080.10">
    <property type="entry name" value="TSP type-3 repeat"/>
    <property type="match status" value="1"/>
</dbReference>
<organism evidence="7 8">
    <name type="scientific">Candidatus Falkowbacteria bacterium GW2011_GWF2_39_8</name>
    <dbReference type="NCBI Taxonomy" id="1618642"/>
    <lineage>
        <taxon>Bacteria</taxon>
        <taxon>Candidatus Falkowiibacteriota</taxon>
    </lineage>
</organism>
<keyword evidence="3" id="KW-0732">Signal</keyword>
<gene>
    <name evidence="7" type="ORF">UT64_C0074G0004</name>
</gene>
<keyword evidence="4" id="KW-0106">Calcium</keyword>
<keyword evidence="2" id="KW-0964">Secreted</keyword>
<proteinExistence type="predicted"/>
<dbReference type="Pfam" id="PF18884">
    <property type="entry name" value="TSP3_bac"/>
    <property type="match status" value="3"/>
</dbReference>
<evidence type="ECO:0000256" key="5">
    <source>
        <dbReference type="SAM" id="MobiDB-lite"/>
    </source>
</evidence>
<keyword evidence="6" id="KW-0812">Transmembrane</keyword>
<comment type="caution">
    <text evidence="7">The sequence shown here is derived from an EMBL/GenBank/DDBJ whole genome shotgun (WGS) entry which is preliminary data.</text>
</comment>
<evidence type="ECO:0000256" key="4">
    <source>
        <dbReference type="ARBA" id="ARBA00022837"/>
    </source>
</evidence>
<feature type="region of interest" description="Disordered" evidence="5">
    <location>
        <begin position="151"/>
        <end position="224"/>
    </location>
</feature>
<evidence type="ECO:0000256" key="3">
    <source>
        <dbReference type="ARBA" id="ARBA00022729"/>
    </source>
</evidence>
<dbReference type="InterPro" id="IPR059100">
    <property type="entry name" value="TSP3_bac"/>
</dbReference>
<feature type="compositionally biased region" description="Polar residues" evidence="5">
    <location>
        <begin position="160"/>
        <end position="171"/>
    </location>
</feature>
<comment type="subcellular location">
    <subcellularLocation>
        <location evidence="1">Secreted</location>
    </subcellularLocation>
</comment>
<evidence type="ECO:0000313" key="7">
    <source>
        <dbReference type="EMBL" id="KKR31089.1"/>
    </source>
</evidence>
<dbReference type="InterPro" id="IPR028974">
    <property type="entry name" value="TSP_type-3_rpt"/>
</dbReference>
<evidence type="ECO:0000313" key="8">
    <source>
        <dbReference type="Proteomes" id="UP000034137"/>
    </source>
</evidence>
<sequence length="224" mass="23998">MFDDLNNSPEVKTKTEDIFAGVEKNTIPTNPKPVPFQPVEPAASAENLESLVPGNENKKYFIIGAIVLALLVLAFGAWFLLNNFSAFFDKKKNAEAIPPAVNNIVENKVELVPSTFIPPEPATTSLEAVLQAETATSSVVATTSIPVVEVEKDTDGDGLTDTSEALLSTNPLLPDSDSDGLTDNDEVKIYKSNPLKDDTDGDSYKDGDEVKNGYNPLGAGKLIQ</sequence>
<name>A0A0G0PSG9_9BACT</name>
<evidence type="ECO:0000256" key="6">
    <source>
        <dbReference type="SAM" id="Phobius"/>
    </source>
</evidence>
<protein>
    <submittedName>
        <fullName evidence="7">S-layer domain-containing protein</fullName>
    </submittedName>
</protein>
<dbReference type="GO" id="GO:0005509">
    <property type="term" value="F:calcium ion binding"/>
    <property type="evidence" value="ECO:0007669"/>
    <property type="project" value="InterPro"/>
</dbReference>
<keyword evidence="6" id="KW-1133">Transmembrane helix</keyword>
<dbReference type="PATRIC" id="fig|1618642.3.peg.1063"/>
<feature type="transmembrane region" description="Helical" evidence="6">
    <location>
        <begin position="60"/>
        <end position="81"/>
    </location>
</feature>
<dbReference type="SUPFAM" id="SSF103647">
    <property type="entry name" value="TSP type-3 repeat"/>
    <property type="match status" value="1"/>
</dbReference>
<evidence type="ECO:0000256" key="2">
    <source>
        <dbReference type="ARBA" id="ARBA00022525"/>
    </source>
</evidence>
<feature type="compositionally biased region" description="Basic and acidic residues" evidence="5">
    <location>
        <begin position="185"/>
        <end position="211"/>
    </location>
</feature>
<dbReference type="EMBL" id="LBXO01000074">
    <property type="protein sequence ID" value="KKR31089.1"/>
    <property type="molecule type" value="Genomic_DNA"/>
</dbReference>
<dbReference type="Proteomes" id="UP000034137">
    <property type="component" value="Unassembled WGS sequence"/>
</dbReference>
<accession>A0A0G0PSG9</accession>
<dbReference type="AlphaFoldDB" id="A0A0G0PSG9"/>
<evidence type="ECO:0000256" key="1">
    <source>
        <dbReference type="ARBA" id="ARBA00004613"/>
    </source>
</evidence>
<keyword evidence="6" id="KW-0472">Membrane</keyword>
<reference evidence="7 8" key="1">
    <citation type="journal article" date="2015" name="Nature">
        <title>rRNA introns, odd ribosomes, and small enigmatic genomes across a large radiation of phyla.</title>
        <authorList>
            <person name="Brown C.T."/>
            <person name="Hug L.A."/>
            <person name="Thomas B.C."/>
            <person name="Sharon I."/>
            <person name="Castelle C.J."/>
            <person name="Singh A."/>
            <person name="Wilkins M.J."/>
            <person name="Williams K.H."/>
            <person name="Banfield J.F."/>
        </authorList>
    </citation>
    <scope>NUCLEOTIDE SEQUENCE [LARGE SCALE GENOMIC DNA]</scope>
</reference>